<evidence type="ECO:0000256" key="7">
    <source>
        <dbReference type="ARBA" id="ARBA00013152"/>
    </source>
</evidence>
<feature type="binding site" evidence="18">
    <location>
        <begin position="115"/>
        <end position="117"/>
    </location>
    <ligand>
        <name>thiamine diphosphate</name>
        <dbReference type="ChEBI" id="CHEBI:58937"/>
    </ligand>
</feature>
<reference evidence="23 24" key="1">
    <citation type="submission" date="2017-09" db="EMBL/GenBank/DDBJ databases">
        <title>Genomics of the genus Arcobacter.</title>
        <authorList>
            <person name="Perez-Cataluna A."/>
            <person name="Figueras M.J."/>
            <person name="Salas-Masso N."/>
        </authorList>
    </citation>
    <scope>NUCLEOTIDE SEQUENCE [LARGE SCALE GENOMIC DNA]</scope>
    <source>
        <strain evidence="23 24">F156-34</strain>
    </source>
</reference>
<comment type="caution">
    <text evidence="23">The sequence shown here is derived from an EMBL/GenBank/DDBJ whole genome shotgun (WGS) entry which is preliminary data.</text>
</comment>
<comment type="cofactor">
    <cofactor evidence="1">
        <name>Ca(2+)</name>
        <dbReference type="ChEBI" id="CHEBI:29108"/>
    </cofactor>
</comment>
<feature type="binding site" evidence="17">
    <location>
        <position position="441"/>
    </location>
    <ligand>
        <name>substrate</name>
    </ligand>
</feature>
<evidence type="ECO:0000256" key="11">
    <source>
        <dbReference type="ARBA" id="ARBA00022837"/>
    </source>
</evidence>
<dbReference type="SUPFAM" id="SSF52922">
    <property type="entry name" value="TK C-terminal domain-like"/>
    <property type="match status" value="1"/>
</dbReference>
<comment type="similarity">
    <text evidence="5 21">Belongs to the transketolase family.</text>
</comment>
<protein>
    <recommendedName>
        <fullName evidence="8 15">Transketolase</fullName>
        <ecNumber evidence="7 15">2.2.1.1</ecNumber>
    </recommendedName>
</protein>
<evidence type="ECO:0000256" key="18">
    <source>
        <dbReference type="PIRSR" id="PIRSR605478-3"/>
    </source>
</evidence>
<feature type="binding site" evidence="18">
    <location>
        <position position="154"/>
    </location>
    <ligand>
        <name>thiamine diphosphate</name>
        <dbReference type="ChEBI" id="CHEBI:58937"/>
    </ligand>
</feature>
<dbReference type="PANTHER" id="PTHR43522">
    <property type="entry name" value="TRANSKETOLASE"/>
    <property type="match status" value="1"/>
</dbReference>
<dbReference type="InterPro" id="IPR020826">
    <property type="entry name" value="Transketolase_BS"/>
</dbReference>
<dbReference type="Pfam" id="PF02779">
    <property type="entry name" value="Transket_pyr"/>
    <property type="match status" value="1"/>
</dbReference>
<name>A0A4Q1AYQ8_9BACT</name>
<evidence type="ECO:0000256" key="9">
    <source>
        <dbReference type="ARBA" id="ARBA00022679"/>
    </source>
</evidence>
<evidence type="ECO:0000256" key="15">
    <source>
        <dbReference type="NCBIfam" id="TIGR00232"/>
    </source>
</evidence>
<dbReference type="InterPro" id="IPR009014">
    <property type="entry name" value="Transketo_C/PFOR_II"/>
</dbReference>
<comment type="cofactor">
    <cofactor evidence="19">
        <name>Mg(2+)</name>
        <dbReference type="ChEBI" id="CHEBI:18420"/>
    </cofactor>
    <text evidence="19">Binds 1 Mg(2+) ion per subunit. Can also utilize other divalent metal cations, such as Ca(2+), Mn(2+) and Co(2+).</text>
</comment>
<feature type="binding site" evidence="17">
    <location>
        <position position="368"/>
    </location>
    <ligand>
        <name>substrate</name>
    </ligand>
</feature>
<dbReference type="Proteomes" id="UP000289718">
    <property type="component" value="Unassembled WGS sequence"/>
</dbReference>
<dbReference type="PANTHER" id="PTHR43522:SF2">
    <property type="entry name" value="TRANSKETOLASE 1-RELATED"/>
    <property type="match status" value="1"/>
</dbReference>
<evidence type="ECO:0000256" key="14">
    <source>
        <dbReference type="ARBA" id="ARBA00049473"/>
    </source>
</evidence>
<comment type="cofactor">
    <cofactor evidence="3">
        <name>Co(2+)</name>
        <dbReference type="ChEBI" id="CHEBI:48828"/>
    </cofactor>
</comment>
<evidence type="ECO:0000256" key="6">
    <source>
        <dbReference type="ARBA" id="ARBA00011738"/>
    </source>
</evidence>
<dbReference type="InterPro" id="IPR033247">
    <property type="entry name" value="Transketolase_fam"/>
</dbReference>
<feature type="binding site" evidence="18">
    <location>
        <position position="417"/>
    </location>
    <ligand>
        <name>thiamine diphosphate</name>
        <dbReference type="ChEBI" id="CHEBI:58937"/>
    </ligand>
</feature>
<dbReference type="Pfam" id="PF00456">
    <property type="entry name" value="Transketolase_N"/>
    <property type="match status" value="1"/>
</dbReference>
<evidence type="ECO:0000256" key="10">
    <source>
        <dbReference type="ARBA" id="ARBA00022723"/>
    </source>
</evidence>
<feature type="binding site" evidence="17">
    <location>
        <position position="449"/>
    </location>
    <ligand>
        <name>substrate</name>
    </ligand>
</feature>
<dbReference type="NCBIfam" id="TIGR00232">
    <property type="entry name" value="tktlase_bact"/>
    <property type="match status" value="1"/>
</dbReference>
<evidence type="ECO:0000256" key="5">
    <source>
        <dbReference type="ARBA" id="ARBA00007131"/>
    </source>
</evidence>
<evidence type="ECO:0000259" key="22">
    <source>
        <dbReference type="SMART" id="SM00861"/>
    </source>
</evidence>
<dbReference type="PROSITE" id="PS00802">
    <property type="entry name" value="TRANSKETOLASE_2"/>
    <property type="match status" value="1"/>
</dbReference>
<proteinExistence type="inferred from homology"/>
<dbReference type="FunFam" id="3.40.50.970:FF:000081">
    <property type="entry name" value="Transketolase"/>
    <property type="match status" value="1"/>
</dbReference>
<dbReference type="EMBL" id="NXIE01000002">
    <property type="protein sequence ID" value="RXK13540.1"/>
    <property type="molecule type" value="Genomic_DNA"/>
</dbReference>
<dbReference type="InterPro" id="IPR049557">
    <property type="entry name" value="Transketolase_CS"/>
</dbReference>
<dbReference type="AlphaFoldDB" id="A0A4Q1AYQ8"/>
<dbReference type="InterPro" id="IPR005474">
    <property type="entry name" value="Transketolase_N"/>
</dbReference>
<organism evidence="23 24">
    <name type="scientific">Halarcobacter mediterraneus</name>
    <dbReference type="NCBI Taxonomy" id="2023153"/>
    <lineage>
        <taxon>Bacteria</taxon>
        <taxon>Pseudomonadati</taxon>
        <taxon>Campylobacterota</taxon>
        <taxon>Epsilonproteobacteria</taxon>
        <taxon>Campylobacterales</taxon>
        <taxon>Arcobacteraceae</taxon>
        <taxon>Halarcobacter</taxon>
    </lineage>
</organism>
<dbReference type="InterPro" id="IPR055152">
    <property type="entry name" value="Transketolase-like_C_2"/>
</dbReference>
<feature type="active site" description="Proton donor" evidence="16">
    <location>
        <position position="391"/>
    </location>
</feature>
<evidence type="ECO:0000256" key="20">
    <source>
        <dbReference type="PIRSR" id="PIRSR605478-5"/>
    </source>
</evidence>
<feature type="domain" description="Transketolase-like pyrimidine-binding" evidence="22">
    <location>
        <begin position="338"/>
        <end position="504"/>
    </location>
</feature>
<feature type="binding site" evidence="19">
    <location>
        <position position="185"/>
    </location>
    <ligand>
        <name>Mg(2+)</name>
        <dbReference type="ChEBI" id="CHEBI:18420"/>
    </ligand>
</feature>
<feature type="binding site" evidence="17">
    <location>
        <position position="341"/>
    </location>
    <ligand>
        <name>substrate</name>
    </ligand>
</feature>
<comment type="catalytic activity">
    <reaction evidence="14 21">
        <text>D-sedoheptulose 7-phosphate + D-glyceraldehyde 3-phosphate = aldehydo-D-ribose 5-phosphate + D-xylulose 5-phosphate</text>
        <dbReference type="Rhea" id="RHEA:10508"/>
        <dbReference type="ChEBI" id="CHEBI:57483"/>
        <dbReference type="ChEBI" id="CHEBI:57737"/>
        <dbReference type="ChEBI" id="CHEBI:58273"/>
        <dbReference type="ChEBI" id="CHEBI:59776"/>
        <dbReference type="EC" id="2.2.1.1"/>
    </reaction>
</comment>
<evidence type="ECO:0000256" key="12">
    <source>
        <dbReference type="ARBA" id="ARBA00022842"/>
    </source>
</evidence>
<feature type="binding site" evidence="18">
    <location>
        <position position="67"/>
    </location>
    <ligand>
        <name>thiamine diphosphate</name>
        <dbReference type="ChEBI" id="CHEBI:58937"/>
    </ligand>
</feature>
<dbReference type="GO" id="GO:0004802">
    <property type="term" value="F:transketolase activity"/>
    <property type="evidence" value="ECO:0007669"/>
    <property type="project" value="UniProtKB-UniRule"/>
</dbReference>
<keyword evidence="24" id="KW-1185">Reference proteome</keyword>
<evidence type="ECO:0000256" key="16">
    <source>
        <dbReference type="PIRSR" id="PIRSR605478-1"/>
    </source>
</evidence>
<dbReference type="GO" id="GO:0006098">
    <property type="term" value="P:pentose-phosphate shunt"/>
    <property type="evidence" value="ECO:0007669"/>
    <property type="project" value="TreeGrafter"/>
</dbReference>
<dbReference type="FunFam" id="3.40.50.970:FF:000045">
    <property type="entry name" value="Transketolase"/>
    <property type="match status" value="1"/>
</dbReference>
<evidence type="ECO:0000256" key="21">
    <source>
        <dbReference type="RuleBase" id="RU004996"/>
    </source>
</evidence>
<evidence type="ECO:0000256" key="13">
    <source>
        <dbReference type="ARBA" id="ARBA00023052"/>
    </source>
</evidence>
<dbReference type="InterPro" id="IPR029061">
    <property type="entry name" value="THDP-binding"/>
</dbReference>
<feature type="site" description="Important for catalytic activity" evidence="20">
    <location>
        <position position="257"/>
    </location>
</feature>
<evidence type="ECO:0000256" key="2">
    <source>
        <dbReference type="ARBA" id="ARBA00001936"/>
    </source>
</evidence>
<dbReference type="Gene3D" id="3.40.50.970">
    <property type="match status" value="2"/>
</dbReference>
<evidence type="ECO:0000256" key="17">
    <source>
        <dbReference type="PIRSR" id="PIRSR605478-2"/>
    </source>
</evidence>
<dbReference type="GO" id="GO:0005829">
    <property type="term" value="C:cytosol"/>
    <property type="evidence" value="ECO:0007669"/>
    <property type="project" value="TreeGrafter"/>
</dbReference>
<evidence type="ECO:0000256" key="8">
    <source>
        <dbReference type="ARBA" id="ARBA00016662"/>
    </source>
</evidence>
<dbReference type="RefSeq" id="WP_129061362.1">
    <property type="nucleotide sequence ID" value="NZ_NXIE01000002.1"/>
</dbReference>
<feature type="site" description="Important for catalytic activity" evidence="20">
    <location>
        <position position="28"/>
    </location>
</feature>
<comment type="cofactor">
    <cofactor evidence="21">
        <name>Mg(2+)</name>
        <dbReference type="ChEBI" id="CHEBI:18420"/>
    </cofactor>
    <cofactor evidence="21">
        <name>Ca(2+)</name>
        <dbReference type="ChEBI" id="CHEBI:29108"/>
    </cofactor>
    <cofactor evidence="21">
        <name>Mn(2+)</name>
        <dbReference type="ChEBI" id="CHEBI:29035"/>
    </cofactor>
    <cofactor evidence="21">
        <name>Co(2+)</name>
        <dbReference type="ChEBI" id="CHEBI:48828"/>
    </cofactor>
    <text evidence="21">Binds 1 Mg(2+) ion per subunit. Can also utilize other divalent metal cations, such as Ca(2+), Mn(2+) and Co(2+).</text>
</comment>
<keyword evidence="10 19" id="KW-0479">Metal-binding</keyword>
<evidence type="ECO:0000313" key="23">
    <source>
        <dbReference type="EMBL" id="RXK13540.1"/>
    </source>
</evidence>
<gene>
    <name evidence="23" type="primary">tkt</name>
    <name evidence="23" type="ORF">CP965_06975</name>
</gene>
<dbReference type="PROSITE" id="PS00801">
    <property type="entry name" value="TRANSKETOLASE_1"/>
    <property type="match status" value="1"/>
</dbReference>
<dbReference type="CDD" id="cd02012">
    <property type="entry name" value="TPP_TK"/>
    <property type="match status" value="1"/>
</dbReference>
<sequence>MSKQLLQKQADTIRFLAADMVQKANSGHPGAPMGMADIATVLSSHLNLNPSNDKWLNRDRLVFSGGHATGLVYSLLHLWGFDVSIADMKEFRQHNSKTPGHPEYGHTHGIEITTGPLGQGIANAVGFAMASKYAKNILGKDVINHNVYCLCGDGDLQEGISYEACATAGHLNLDNLVVIYDSNEITIEGDTSIAWSENVKKRFQAINFEVLEVDGHNFDQIDKAIISAKASDKPTLIIANTAIGKGAATMEGSHHTHGAPLGEDEIRASKEKAGFNPDETFVVPYDIKGAFDKLVKGAEAENTWAESLSSETKTKIEELQNPNFDAISFPEFEAGTKVATRSSNHKILNAIADAIPGFLGGSADLAPSNKTDLKDKGDFPNGRNIHFGIKEHAMAAMTNAMNLYGLFKVFSATFFVFSDYLKPSARIAALASIPQHFVWTHDSIGVGEDGPTHQPIEHLSQFRALPNFYTFRPADATENVDSWKVALKMSAPTAFVCSRQDLEVLKPEKAYGNVSNGGYLLKEREGATVTIMASGSEVSLALKTACELEKDGIKANIVSVPCFDLLIEQDKEYISKIIKPDTKVFAVEAARGMEYYKFVDEVFGMDTFGASAPAGELFKEFGFTVEALSEKIKTNLS</sequence>
<evidence type="ECO:0000256" key="3">
    <source>
        <dbReference type="ARBA" id="ARBA00001941"/>
    </source>
</evidence>
<accession>A0A4Q1AYQ8</accession>
<comment type="cofactor">
    <cofactor evidence="2">
        <name>Mn(2+)</name>
        <dbReference type="ChEBI" id="CHEBI:29035"/>
    </cofactor>
</comment>
<dbReference type="OrthoDB" id="8732661at2"/>
<feature type="binding site" evidence="17">
    <location>
        <position position="499"/>
    </location>
    <ligand>
        <name>substrate</name>
    </ligand>
</feature>
<keyword evidence="12 19" id="KW-0460">Magnesium</keyword>
<dbReference type="Pfam" id="PF22613">
    <property type="entry name" value="Transketolase_C_1"/>
    <property type="match status" value="1"/>
</dbReference>
<dbReference type="SUPFAM" id="SSF52518">
    <property type="entry name" value="Thiamin diphosphate-binding fold (THDP-binding)"/>
    <property type="match status" value="2"/>
</dbReference>
<comment type="function">
    <text evidence="4 21">Catalyzes the transfer of a two-carbon ketol group from a ketose donor to an aldose acceptor, via a covalent intermediate with the cofactor thiamine pyrophosphate.</text>
</comment>
<dbReference type="EC" id="2.2.1.1" evidence="7 15"/>
<evidence type="ECO:0000313" key="24">
    <source>
        <dbReference type="Proteomes" id="UP000289718"/>
    </source>
</evidence>
<feature type="binding site" evidence="17">
    <location>
        <position position="257"/>
    </location>
    <ligand>
        <name>substrate</name>
    </ligand>
</feature>
<feature type="binding site" evidence="19">
    <location>
        <position position="153"/>
    </location>
    <ligand>
        <name>Mg(2+)</name>
        <dbReference type="ChEBI" id="CHEBI:18420"/>
    </ligand>
</feature>
<feature type="binding site" evidence="18">
    <location>
        <position position="257"/>
    </location>
    <ligand>
        <name>thiamine diphosphate</name>
        <dbReference type="ChEBI" id="CHEBI:58937"/>
    </ligand>
</feature>
<dbReference type="CDD" id="cd07033">
    <property type="entry name" value="TPP_PYR_DXS_TK_like"/>
    <property type="match status" value="1"/>
</dbReference>
<evidence type="ECO:0000256" key="19">
    <source>
        <dbReference type="PIRSR" id="PIRSR605478-4"/>
    </source>
</evidence>
<dbReference type="Gene3D" id="3.40.50.920">
    <property type="match status" value="1"/>
</dbReference>
<comment type="subunit">
    <text evidence="6 21">Homodimer.</text>
</comment>
<feature type="binding site" evidence="17">
    <location>
        <position position="28"/>
    </location>
    <ligand>
        <name>substrate</name>
    </ligand>
</feature>
<dbReference type="GO" id="GO:0046872">
    <property type="term" value="F:metal ion binding"/>
    <property type="evidence" value="ECO:0007669"/>
    <property type="project" value="UniProtKB-KW"/>
</dbReference>
<feature type="binding site" evidence="19">
    <location>
        <position position="183"/>
    </location>
    <ligand>
        <name>Mg(2+)</name>
        <dbReference type="ChEBI" id="CHEBI:18420"/>
    </ligand>
</feature>
<comment type="cofactor">
    <cofactor evidence="18">
        <name>thiamine diphosphate</name>
        <dbReference type="ChEBI" id="CHEBI:58937"/>
    </cofactor>
    <text evidence="18">Binds 1 thiamine pyrophosphate per subunit. During the reaction, the substrate forms a covalent intermediate with the cofactor.</text>
</comment>
<feature type="binding site" evidence="18">
    <location>
        <position position="183"/>
    </location>
    <ligand>
        <name>thiamine diphosphate</name>
        <dbReference type="ChEBI" id="CHEBI:58937"/>
    </ligand>
</feature>
<dbReference type="InterPro" id="IPR005478">
    <property type="entry name" value="Transketolase_bac-like"/>
</dbReference>
<evidence type="ECO:0000256" key="1">
    <source>
        <dbReference type="ARBA" id="ARBA00001913"/>
    </source>
</evidence>
<evidence type="ECO:0000256" key="4">
    <source>
        <dbReference type="ARBA" id="ARBA00002931"/>
    </source>
</evidence>
<keyword evidence="13 18" id="KW-0786">Thiamine pyrophosphate</keyword>
<feature type="binding site" evidence="17">
    <location>
        <position position="453"/>
    </location>
    <ligand>
        <name>substrate</name>
    </ligand>
</feature>
<dbReference type="SMART" id="SM00861">
    <property type="entry name" value="Transket_pyr"/>
    <property type="match status" value="1"/>
</dbReference>
<keyword evidence="11 21" id="KW-0106">Calcium</keyword>
<keyword evidence="9 21" id="KW-0808">Transferase</keyword>
<dbReference type="InterPro" id="IPR005475">
    <property type="entry name" value="Transketolase-like_Pyr-bd"/>
</dbReference>